<dbReference type="EMBL" id="CASHTH010000207">
    <property type="protein sequence ID" value="CAI7994127.1"/>
    <property type="molecule type" value="Genomic_DNA"/>
</dbReference>
<keyword evidence="1" id="KW-0472">Membrane</keyword>
<evidence type="ECO:0000313" key="4">
    <source>
        <dbReference type="Proteomes" id="UP001174909"/>
    </source>
</evidence>
<evidence type="ECO:0000259" key="2">
    <source>
        <dbReference type="PROSITE" id="PS51178"/>
    </source>
</evidence>
<proteinExistence type="predicted"/>
<keyword evidence="4" id="KW-1185">Reference proteome</keyword>
<protein>
    <submittedName>
        <fullName evidence="3">Serine/threonine-protein kinase PrkC</fullName>
    </submittedName>
</protein>
<dbReference type="Proteomes" id="UP001174909">
    <property type="component" value="Unassembled WGS sequence"/>
</dbReference>
<evidence type="ECO:0000313" key="3">
    <source>
        <dbReference type="EMBL" id="CAI7994127.1"/>
    </source>
</evidence>
<dbReference type="PROSITE" id="PS51178">
    <property type="entry name" value="PASTA"/>
    <property type="match status" value="3"/>
</dbReference>
<feature type="transmembrane region" description="Helical" evidence="1">
    <location>
        <begin position="23"/>
        <end position="47"/>
    </location>
</feature>
<keyword evidence="3" id="KW-0808">Transferase</keyword>
<evidence type="ECO:0000256" key="1">
    <source>
        <dbReference type="SAM" id="Phobius"/>
    </source>
</evidence>
<dbReference type="InterPro" id="IPR005543">
    <property type="entry name" value="PASTA_dom"/>
</dbReference>
<sequence length="254" mass="27263">MGTFRIRWNRRGGRSASRLSRGLYYLVTAALLGATFAFAATATFLIASSAADPAVPDLTSLELEAAEALLGGVGLRLAVGQARFDDQIPEGRIVFQKPPPGSFFKRGRSVQVFRSLGPTRRVVPRLEGSTLTEARRQIEAAELTVGRVAEVESDTYLAGRVIAQSPVAYTETVPETSVSVLLSAGSEPESFVMPDFIGRRYGDIADDLSRGAVRVRDVRSVPYRGVPAGIVVDQVPAAGAKVSRTDRIVLTLSR</sequence>
<keyword evidence="3" id="KW-0418">Kinase</keyword>
<reference evidence="3" key="1">
    <citation type="submission" date="2023-03" db="EMBL/GenBank/DDBJ databases">
        <authorList>
            <person name="Steffen K."/>
            <person name="Cardenas P."/>
        </authorList>
    </citation>
    <scope>NUCLEOTIDE SEQUENCE</scope>
</reference>
<feature type="domain" description="PASTA" evidence="2">
    <location>
        <begin position="117"/>
        <end position="184"/>
    </location>
</feature>
<gene>
    <name evidence="3" type="ORF">GBAR_LOCUS1386</name>
</gene>
<keyword evidence="1" id="KW-1133">Transmembrane helix</keyword>
<feature type="domain" description="PASTA" evidence="2">
    <location>
        <begin position="52"/>
        <end position="116"/>
    </location>
</feature>
<dbReference type="SMART" id="SM00740">
    <property type="entry name" value="PASTA"/>
    <property type="match status" value="3"/>
</dbReference>
<name>A0AA35QVS0_GEOBA</name>
<accession>A0AA35QVS0</accession>
<comment type="caution">
    <text evidence="3">The sequence shown here is derived from an EMBL/GenBank/DDBJ whole genome shotgun (WGS) entry which is preliminary data.</text>
</comment>
<dbReference type="CDD" id="cd06577">
    <property type="entry name" value="PASTA_pknB"/>
    <property type="match status" value="3"/>
</dbReference>
<organism evidence="3 4">
    <name type="scientific">Geodia barretti</name>
    <name type="common">Barrett's horny sponge</name>
    <dbReference type="NCBI Taxonomy" id="519541"/>
    <lineage>
        <taxon>Eukaryota</taxon>
        <taxon>Metazoa</taxon>
        <taxon>Porifera</taxon>
        <taxon>Demospongiae</taxon>
        <taxon>Heteroscleromorpha</taxon>
        <taxon>Tetractinellida</taxon>
        <taxon>Astrophorina</taxon>
        <taxon>Geodiidae</taxon>
        <taxon>Geodia</taxon>
    </lineage>
</organism>
<dbReference type="Gene3D" id="3.30.10.20">
    <property type="match status" value="3"/>
</dbReference>
<keyword evidence="1" id="KW-0812">Transmembrane</keyword>
<feature type="domain" description="PASTA" evidence="2">
    <location>
        <begin position="187"/>
        <end position="254"/>
    </location>
</feature>
<dbReference type="Pfam" id="PF03793">
    <property type="entry name" value="PASTA"/>
    <property type="match status" value="3"/>
</dbReference>
<dbReference type="GO" id="GO:0016301">
    <property type="term" value="F:kinase activity"/>
    <property type="evidence" value="ECO:0007669"/>
    <property type="project" value="UniProtKB-KW"/>
</dbReference>
<dbReference type="AlphaFoldDB" id="A0AA35QVS0"/>